<evidence type="ECO:0000256" key="7">
    <source>
        <dbReference type="ARBA" id="ARBA00023170"/>
    </source>
</evidence>
<feature type="transmembrane region" description="Helical" evidence="11">
    <location>
        <begin position="78"/>
        <end position="102"/>
    </location>
</feature>
<evidence type="ECO:0000259" key="12">
    <source>
        <dbReference type="PROSITE" id="PS50262"/>
    </source>
</evidence>
<keyword evidence="3 9" id="KW-0812">Transmembrane</keyword>
<protein>
    <submittedName>
        <fullName evidence="13">G-protein coupled receptor 34</fullName>
    </submittedName>
</protein>
<dbReference type="Proteomes" id="UP001205998">
    <property type="component" value="Unassembled WGS sequence"/>
</dbReference>
<evidence type="ECO:0000256" key="8">
    <source>
        <dbReference type="ARBA" id="ARBA00023224"/>
    </source>
</evidence>
<dbReference type="GO" id="GO:0005886">
    <property type="term" value="C:plasma membrane"/>
    <property type="evidence" value="ECO:0007669"/>
    <property type="project" value="UniProtKB-SubCell"/>
</dbReference>
<keyword evidence="4 11" id="KW-1133">Transmembrane helix</keyword>
<evidence type="ECO:0000256" key="4">
    <source>
        <dbReference type="ARBA" id="ARBA00022989"/>
    </source>
</evidence>
<dbReference type="SUPFAM" id="SSF81321">
    <property type="entry name" value="Family A G protein-coupled receptor-like"/>
    <property type="match status" value="1"/>
</dbReference>
<evidence type="ECO:0000256" key="5">
    <source>
        <dbReference type="ARBA" id="ARBA00023040"/>
    </source>
</evidence>
<dbReference type="PROSITE" id="PS00237">
    <property type="entry name" value="G_PROTEIN_RECEP_F1_1"/>
    <property type="match status" value="1"/>
</dbReference>
<evidence type="ECO:0000256" key="3">
    <source>
        <dbReference type="ARBA" id="ARBA00022692"/>
    </source>
</evidence>
<sequence>MNMYVSITLLGLISIDRYVKLQGVPSRQRFLSSKQSALTCGLLWIISILCITPLIALGGDQKPANLCFQYKHLHNAKWKAYINTAVVVLFWVVYGILVTSYWKIGAWLLKDSKNKPDFPNAAKYSRTARKSFFVLFLFTVCFVPYHLVRIFYIYTQITEVSCRWVQVVDKINELSLLLSAFNSCLDPVMYFVLCGSVRRVVLQALNKHLCVKTSAGSTSSSYDKGRNQREQHTHSDTSIM</sequence>
<feature type="transmembrane region" description="Helical" evidence="11">
    <location>
        <begin position="37"/>
        <end position="58"/>
    </location>
</feature>
<proteinExistence type="inferred from homology"/>
<evidence type="ECO:0000313" key="13">
    <source>
        <dbReference type="EMBL" id="KAI5621208.1"/>
    </source>
</evidence>
<keyword evidence="8 9" id="KW-0807">Transducer</keyword>
<dbReference type="PANTHER" id="PTHR24233">
    <property type="entry name" value="P2Y PURINOCEPTOR-RELATED G-PROTEIN COUPLED RECEPTOR"/>
    <property type="match status" value="1"/>
</dbReference>
<evidence type="ECO:0000313" key="14">
    <source>
        <dbReference type="Proteomes" id="UP001205998"/>
    </source>
</evidence>
<feature type="transmembrane region" description="Helical" evidence="11">
    <location>
        <begin position="132"/>
        <end position="154"/>
    </location>
</feature>
<evidence type="ECO:0000256" key="11">
    <source>
        <dbReference type="SAM" id="Phobius"/>
    </source>
</evidence>
<dbReference type="PRINTS" id="PR00237">
    <property type="entry name" value="GPCRRHODOPSN"/>
</dbReference>
<comment type="caution">
    <text evidence="13">The sequence shown here is derived from an EMBL/GenBank/DDBJ whole genome shotgun (WGS) entry which is preliminary data.</text>
</comment>
<keyword evidence="14" id="KW-1185">Reference proteome</keyword>
<feature type="domain" description="G-protein coupled receptors family 1 profile" evidence="12">
    <location>
        <begin position="1"/>
        <end position="190"/>
    </location>
</feature>
<dbReference type="PANTHER" id="PTHR24233:SF1">
    <property type="entry name" value="G-PROTEIN COUPLED RECEPTOR 34-RELATED"/>
    <property type="match status" value="1"/>
</dbReference>
<keyword evidence="2" id="KW-1003">Cell membrane</keyword>
<keyword evidence="5 9" id="KW-0297">G-protein coupled receptor</keyword>
<keyword evidence="7 9" id="KW-0675">Receptor</keyword>
<comment type="subcellular location">
    <subcellularLocation>
        <location evidence="1">Cell membrane</location>
        <topology evidence="1">Multi-pass membrane protein</topology>
    </subcellularLocation>
</comment>
<comment type="similarity">
    <text evidence="9">Belongs to the G-protein coupled receptor 1 family.</text>
</comment>
<evidence type="ECO:0000256" key="2">
    <source>
        <dbReference type="ARBA" id="ARBA00022475"/>
    </source>
</evidence>
<dbReference type="AlphaFoldDB" id="A0AAD5FMG1"/>
<dbReference type="Gene3D" id="1.20.1070.10">
    <property type="entry name" value="Rhodopsin 7-helix transmembrane proteins"/>
    <property type="match status" value="1"/>
</dbReference>
<dbReference type="Pfam" id="PF00001">
    <property type="entry name" value="7tm_1"/>
    <property type="match status" value="1"/>
</dbReference>
<evidence type="ECO:0000256" key="1">
    <source>
        <dbReference type="ARBA" id="ARBA00004651"/>
    </source>
</evidence>
<dbReference type="GO" id="GO:0045028">
    <property type="term" value="F:G protein-coupled purinergic nucleotide receptor activity"/>
    <property type="evidence" value="ECO:0007669"/>
    <property type="project" value="TreeGrafter"/>
</dbReference>
<accession>A0AAD5FMG1</accession>
<keyword evidence="6 11" id="KW-0472">Membrane</keyword>
<reference evidence="13" key="1">
    <citation type="submission" date="2018-07" db="EMBL/GenBank/DDBJ databases">
        <title>Comparative genomics of catfishes provides insights into carnivory and benthic adaptation.</title>
        <authorList>
            <person name="Zhang Y."/>
            <person name="Wang D."/>
            <person name="Peng Z."/>
            <person name="Zheng S."/>
            <person name="Shao F."/>
            <person name="Tao W."/>
        </authorList>
    </citation>
    <scope>NUCLEOTIDE SEQUENCE</scope>
    <source>
        <strain evidence="13">Chongqing</strain>
    </source>
</reference>
<dbReference type="InterPro" id="IPR017452">
    <property type="entry name" value="GPCR_Rhodpsn_7TM"/>
</dbReference>
<dbReference type="InterPro" id="IPR000276">
    <property type="entry name" value="GPCR_Rhodpsn"/>
</dbReference>
<evidence type="ECO:0000256" key="10">
    <source>
        <dbReference type="SAM" id="MobiDB-lite"/>
    </source>
</evidence>
<evidence type="ECO:0000256" key="9">
    <source>
        <dbReference type="RuleBase" id="RU000688"/>
    </source>
</evidence>
<dbReference type="EMBL" id="MU551633">
    <property type="protein sequence ID" value="KAI5621208.1"/>
    <property type="molecule type" value="Genomic_DNA"/>
</dbReference>
<gene>
    <name evidence="13" type="ORF">C0J50_19143</name>
</gene>
<dbReference type="PROSITE" id="PS50262">
    <property type="entry name" value="G_PROTEIN_RECEP_F1_2"/>
    <property type="match status" value="1"/>
</dbReference>
<evidence type="ECO:0000256" key="6">
    <source>
        <dbReference type="ARBA" id="ARBA00023136"/>
    </source>
</evidence>
<feature type="region of interest" description="Disordered" evidence="10">
    <location>
        <begin position="215"/>
        <end position="240"/>
    </location>
</feature>
<name>A0AAD5FMG1_SILAS</name>
<organism evidence="13 14">
    <name type="scientific">Silurus asotus</name>
    <name type="common">Amur catfish</name>
    <name type="synonym">Parasilurus asotus</name>
    <dbReference type="NCBI Taxonomy" id="30991"/>
    <lineage>
        <taxon>Eukaryota</taxon>
        <taxon>Metazoa</taxon>
        <taxon>Chordata</taxon>
        <taxon>Craniata</taxon>
        <taxon>Vertebrata</taxon>
        <taxon>Euteleostomi</taxon>
        <taxon>Actinopterygii</taxon>
        <taxon>Neopterygii</taxon>
        <taxon>Teleostei</taxon>
        <taxon>Ostariophysi</taxon>
        <taxon>Siluriformes</taxon>
        <taxon>Siluridae</taxon>
        <taxon>Silurus</taxon>
    </lineage>
</organism>
<feature type="compositionally biased region" description="Basic and acidic residues" evidence="10">
    <location>
        <begin position="223"/>
        <end position="240"/>
    </location>
</feature>